<organism evidence="1 2">
    <name type="scientific">Aquipluma nitroreducens</name>
    <dbReference type="NCBI Taxonomy" id="2010828"/>
    <lineage>
        <taxon>Bacteria</taxon>
        <taxon>Pseudomonadati</taxon>
        <taxon>Bacteroidota</taxon>
        <taxon>Bacteroidia</taxon>
        <taxon>Marinilabiliales</taxon>
        <taxon>Prolixibacteraceae</taxon>
        <taxon>Aquipluma</taxon>
    </lineage>
</organism>
<evidence type="ECO:0000313" key="2">
    <source>
        <dbReference type="Proteomes" id="UP001193389"/>
    </source>
</evidence>
<dbReference type="EMBL" id="AP018694">
    <property type="protein sequence ID" value="BBE20190.1"/>
    <property type="molecule type" value="Genomic_DNA"/>
</dbReference>
<keyword evidence="2" id="KW-1185">Reference proteome</keyword>
<name>A0A5K7SF19_9BACT</name>
<protein>
    <submittedName>
        <fullName evidence="1">Uncharacterized protein</fullName>
    </submittedName>
</protein>
<reference evidence="1" key="1">
    <citation type="journal article" date="2020" name="Int. J. Syst. Evol. Microbiol.">
        <title>Aquipluma nitroreducens gen. nov. sp. nov., a novel facultatively anaerobic bacterium isolated from a freshwater lake.</title>
        <authorList>
            <person name="Watanabe M."/>
            <person name="Kojima H."/>
            <person name="Fukui M."/>
        </authorList>
    </citation>
    <scope>NUCLEOTIDE SEQUENCE</scope>
    <source>
        <strain evidence="1">MeG22</strain>
    </source>
</reference>
<evidence type="ECO:0000313" key="1">
    <source>
        <dbReference type="EMBL" id="BBE20190.1"/>
    </source>
</evidence>
<proteinExistence type="predicted"/>
<accession>A0A5K7SF19</accession>
<dbReference type="AlphaFoldDB" id="A0A5K7SF19"/>
<dbReference type="KEGG" id="anf:AQPE_4381"/>
<gene>
    <name evidence="1" type="ORF">AQPE_4381</name>
</gene>
<sequence length="59" mass="7066">MCFLKKWSWRERNPSAIPLNINYLIFQNLSNSRITTSKTYYFEYQVASICKTKLPKNSE</sequence>
<dbReference type="Proteomes" id="UP001193389">
    <property type="component" value="Chromosome"/>
</dbReference>